<dbReference type="Gene3D" id="3.40.50.2000">
    <property type="entry name" value="Glycogen Phosphorylase B"/>
    <property type="match status" value="1"/>
</dbReference>
<evidence type="ECO:0000259" key="1">
    <source>
        <dbReference type="Pfam" id="PF13524"/>
    </source>
</evidence>
<proteinExistence type="predicted"/>
<protein>
    <submittedName>
        <fullName evidence="2">Glycosyltransferase</fullName>
        <ecNumber evidence="2">2.4.-.-</ecNumber>
    </submittedName>
</protein>
<dbReference type="InterPro" id="IPR055259">
    <property type="entry name" value="YkvP/CgeB_Glyco_trans-like"/>
</dbReference>
<evidence type="ECO:0000313" key="3">
    <source>
        <dbReference type="Proteomes" id="UP001550739"/>
    </source>
</evidence>
<feature type="domain" description="Spore protein YkvP/CgeB glycosyl transferase-like" evidence="1">
    <location>
        <begin position="28"/>
        <end position="141"/>
    </location>
</feature>
<keyword evidence="2" id="KW-0808">Transferase</keyword>
<keyword evidence="2" id="KW-0328">Glycosyltransferase</keyword>
<evidence type="ECO:0000313" key="2">
    <source>
        <dbReference type="EMBL" id="MEU3784735.1"/>
    </source>
</evidence>
<dbReference type="PANTHER" id="PTHR13615:SF3">
    <property type="entry name" value="GLYCOSYLTRANSFERASE-LIKE DOMAIN-CONTAINING PROTEIN 1"/>
    <property type="match status" value="1"/>
</dbReference>
<dbReference type="PANTHER" id="PTHR13615">
    <property type="entry name" value="GLYCOSYLTRANSFERASE-LIKE 1"/>
    <property type="match status" value="1"/>
</dbReference>
<sequence length="153" mass="16774">MLRRTSARIVVTRHFPATAPGGAALRELGRRHPGRVTLGEDLPLDDYYRTLWRSDIQVSTVLHESLGVATLKAMATGNCPLLPATGAYPEIAAGDPDVLYDRPEDVADRLCALVTDPARRRRTAHRHSARTRATYAPERVAGAVRQVLEEVVA</sequence>
<comment type="caution">
    <text evidence="2">The sequence shown here is derived from an EMBL/GenBank/DDBJ whole genome shotgun (WGS) entry which is preliminary data.</text>
</comment>
<name>A0ABV2ZQA6_9ACTN</name>
<organism evidence="2 3">
    <name type="scientific">Streptomyces sp. 900129855</name>
    <dbReference type="NCBI Taxonomy" id="3155129"/>
    <lineage>
        <taxon>Bacteria</taxon>
        <taxon>Bacillati</taxon>
        <taxon>Actinomycetota</taxon>
        <taxon>Actinomycetes</taxon>
        <taxon>Kitasatosporales</taxon>
        <taxon>Streptomycetaceae</taxon>
        <taxon>Streptomyces</taxon>
    </lineage>
</organism>
<dbReference type="EMBL" id="JBEZVE010000017">
    <property type="protein sequence ID" value="MEU3784735.1"/>
    <property type="molecule type" value="Genomic_DNA"/>
</dbReference>
<reference evidence="2 3" key="1">
    <citation type="submission" date="2024-06" db="EMBL/GenBank/DDBJ databases">
        <title>The Natural Products Discovery Center: Release of the First 8490 Sequenced Strains for Exploring Actinobacteria Biosynthetic Diversity.</title>
        <authorList>
            <person name="Kalkreuter E."/>
            <person name="Kautsar S.A."/>
            <person name="Yang D."/>
            <person name="Bader C.D."/>
            <person name="Teijaro C.N."/>
            <person name="Fluegel L."/>
            <person name="Davis C.M."/>
            <person name="Simpson J.R."/>
            <person name="Lauterbach L."/>
            <person name="Steele A.D."/>
            <person name="Gui C."/>
            <person name="Meng S."/>
            <person name="Li G."/>
            <person name="Viehrig K."/>
            <person name="Ye F."/>
            <person name="Su P."/>
            <person name="Kiefer A.F."/>
            <person name="Nichols A."/>
            <person name="Cepeda A.J."/>
            <person name="Yan W."/>
            <person name="Fan B."/>
            <person name="Jiang Y."/>
            <person name="Adhikari A."/>
            <person name="Zheng C.-J."/>
            <person name="Schuster L."/>
            <person name="Cowan T.M."/>
            <person name="Smanski M.J."/>
            <person name="Chevrette M.G."/>
            <person name="De Carvalho L.P.S."/>
            <person name="Shen B."/>
        </authorList>
    </citation>
    <scope>NUCLEOTIDE SEQUENCE [LARGE SCALE GENOMIC DNA]</scope>
    <source>
        <strain evidence="2 3">NPDC033843</strain>
    </source>
</reference>
<dbReference type="Proteomes" id="UP001550739">
    <property type="component" value="Unassembled WGS sequence"/>
</dbReference>
<accession>A0ABV2ZQA6</accession>
<dbReference type="GO" id="GO:0016757">
    <property type="term" value="F:glycosyltransferase activity"/>
    <property type="evidence" value="ECO:0007669"/>
    <property type="project" value="UniProtKB-KW"/>
</dbReference>
<gene>
    <name evidence="2" type="ORF">AB0E89_30055</name>
</gene>
<dbReference type="RefSeq" id="WP_361706238.1">
    <property type="nucleotide sequence ID" value="NZ_JBEZVE010000017.1"/>
</dbReference>
<dbReference type="Pfam" id="PF13524">
    <property type="entry name" value="Glyco_trans_1_2"/>
    <property type="match status" value="1"/>
</dbReference>
<dbReference type="InterPro" id="IPR051862">
    <property type="entry name" value="GT-like_domain_containing_1"/>
</dbReference>
<dbReference type="SUPFAM" id="SSF53756">
    <property type="entry name" value="UDP-Glycosyltransferase/glycogen phosphorylase"/>
    <property type="match status" value="1"/>
</dbReference>
<dbReference type="EC" id="2.4.-.-" evidence="2"/>
<keyword evidence="3" id="KW-1185">Reference proteome</keyword>